<organism evidence="1 3">
    <name type="scientific">Rotaria sordida</name>
    <dbReference type="NCBI Taxonomy" id="392033"/>
    <lineage>
        <taxon>Eukaryota</taxon>
        <taxon>Metazoa</taxon>
        <taxon>Spiralia</taxon>
        <taxon>Gnathifera</taxon>
        <taxon>Rotifera</taxon>
        <taxon>Eurotatoria</taxon>
        <taxon>Bdelloidea</taxon>
        <taxon>Philodinida</taxon>
        <taxon>Philodinidae</taxon>
        <taxon>Rotaria</taxon>
    </lineage>
</organism>
<proteinExistence type="predicted"/>
<keyword evidence="4" id="KW-1185">Reference proteome</keyword>
<evidence type="ECO:0000313" key="2">
    <source>
        <dbReference type="EMBL" id="CAF1419174.1"/>
    </source>
</evidence>
<dbReference type="Proteomes" id="UP000663854">
    <property type="component" value="Unassembled WGS sequence"/>
</dbReference>
<dbReference type="Proteomes" id="UP000663870">
    <property type="component" value="Unassembled WGS sequence"/>
</dbReference>
<comment type="caution">
    <text evidence="1">The sequence shown here is derived from an EMBL/GenBank/DDBJ whole genome shotgun (WGS) entry which is preliminary data.</text>
</comment>
<dbReference type="AlphaFoldDB" id="A0A814TXU9"/>
<name>A0A814TXU9_9BILA</name>
<accession>A0A814TXU9</accession>
<evidence type="ECO:0000313" key="3">
    <source>
        <dbReference type="Proteomes" id="UP000663854"/>
    </source>
</evidence>
<feature type="non-terminal residue" evidence="1">
    <location>
        <position position="1"/>
    </location>
</feature>
<reference evidence="1" key="1">
    <citation type="submission" date="2021-02" db="EMBL/GenBank/DDBJ databases">
        <authorList>
            <person name="Nowell W R."/>
        </authorList>
    </citation>
    <scope>NUCLEOTIDE SEQUENCE</scope>
</reference>
<protein>
    <submittedName>
        <fullName evidence="1">Uncharacterized protein</fullName>
    </submittedName>
</protein>
<sequence length="172" mass="20593">SRHEEWTKNYDKIRGIYDNKDELLRILTENARVCLLEILPMRALGIKAMQNIIKELNEGGLFIWSHFLIYILCNMQHDDSAKKDLLDMSRQQYIGNNEELSKIADFEANYTADKAIWWYTKDSFLYRLINRALRTENFDVIYKFRSFITDLHQQLKRMHPAYVDRIFSSEDS</sequence>
<dbReference type="SUPFAM" id="SSF56399">
    <property type="entry name" value="ADP-ribosylation"/>
    <property type="match status" value="1"/>
</dbReference>
<evidence type="ECO:0000313" key="1">
    <source>
        <dbReference type="EMBL" id="CAF1167283.1"/>
    </source>
</evidence>
<dbReference type="EMBL" id="CAJNOH010001039">
    <property type="protein sequence ID" value="CAF1167283.1"/>
    <property type="molecule type" value="Genomic_DNA"/>
</dbReference>
<gene>
    <name evidence="2" type="ORF">JXQ802_LOCUS35750</name>
    <name evidence="1" type="ORF">PYM288_LOCUS23072</name>
</gene>
<evidence type="ECO:0000313" key="4">
    <source>
        <dbReference type="Proteomes" id="UP000663870"/>
    </source>
</evidence>
<dbReference type="EMBL" id="CAJNOL010001790">
    <property type="protein sequence ID" value="CAF1419174.1"/>
    <property type="molecule type" value="Genomic_DNA"/>
</dbReference>